<protein>
    <submittedName>
        <fullName evidence="1">Uncharacterized protein</fullName>
    </submittedName>
</protein>
<dbReference type="Proteomes" id="UP000541558">
    <property type="component" value="Unassembled WGS sequence"/>
</dbReference>
<evidence type="ECO:0000313" key="1">
    <source>
        <dbReference type="EMBL" id="KAF5337718.1"/>
    </source>
</evidence>
<reference evidence="1 2" key="1">
    <citation type="journal article" date="2020" name="ISME J.">
        <title>Uncovering the hidden diversity of litter-decomposition mechanisms in mushroom-forming fungi.</title>
        <authorList>
            <person name="Floudas D."/>
            <person name="Bentzer J."/>
            <person name="Ahren D."/>
            <person name="Johansson T."/>
            <person name="Persson P."/>
            <person name="Tunlid A."/>
        </authorList>
    </citation>
    <scope>NUCLEOTIDE SEQUENCE [LARGE SCALE GENOMIC DNA]</scope>
    <source>
        <strain evidence="1 2">CBS 175.51</strain>
    </source>
</reference>
<organism evidence="1 2">
    <name type="scientific">Ephemerocybe angulata</name>
    <dbReference type="NCBI Taxonomy" id="980116"/>
    <lineage>
        <taxon>Eukaryota</taxon>
        <taxon>Fungi</taxon>
        <taxon>Dikarya</taxon>
        <taxon>Basidiomycota</taxon>
        <taxon>Agaricomycotina</taxon>
        <taxon>Agaricomycetes</taxon>
        <taxon>Agaricomycetidae</taxon>
        <taxon>Agaricales</taxon>
        <taxon>Agaricineae</taxon>
        <taxon>Psathyrellaceae</taxon>
        <taxon>Ephemerocybe</taxon>
    </lineage>
</organism>
<proteinExistence type="predicted"/>
<accession>A0A8H5CBJ4</accession>
<keyword evidence="2" id="KW-1185">Reference proteome</keyword>
<sequence>MGARQTSEQAG</sequence>
<gene>
    <name evidence="1" type="ORF">D9611_014515</name>
</gene>
<comment type="caution">
    <text evidence="1">The sequence shown here is derived from an EMBL/GenBank/DDBJ whole genome shotgun (WGS) entry which is preliminary data.</text>
</comment>
<dbReference type="EMBL" id="JAACJK010000040">
    <property type="protein sequence ID" value="KAF5337718.1"/>
    <property type="molecule type" value="Genomic_DNA"/>
</dbReference>
<name>A0A8H5CBJ4_9AGAR</name>
<evidence type="ECO:0000313" key="2">
    <source>
        <dbReference type="Proteomes" id="UP000541558"/>
    </source>
</evidence>